<accession>A0A1Y1BA41</accession>
<evidence type="ECO:0000313" key="4">
    <source>
        <dbReference type="Proteomes" id="UP000555836"/>
    </source>
</evidence>
<dbReference type="RefSeq" id="WP_023623177.1">
    <property type="nucleotide sequence ID" value="NZ_CANUID010000015.1"/>
</dbReference>
<reference evidence="2" key="1">
    <citation type="journal article" date="2017" name="Infect. Genet. Evol.">
        <title>Plasmid dynamics in Vibrio parahaemolyticus strains related to shrimp Acute Hepatopancreatic Necrosis Syndrome (AHPNS).</title>
        <authorList>
            <person name="Theethakaew C."/>
            <person name="Nakamura S."/>
            <person name="Motooka D."/>
            <person name="Matsuda S."/>
            <person name="Kodama T."/>
            <person name="Chonsin K."/>
            <person name="Suthienkul O."/>
            <person name="Iida T."/>
        </authorList>
    </citation>
    <scope>NUCLEOTIDE SEQUENCE</scope>
    <source>
        <strain evidence="2">VPE61</strain>
        <plasmid evidence="2">pVPE61b</plasmid>
    </source>
</reference>
<feature type="transmembrane region" description="Helical" evidence="1">
    <location>
        <begin position="20"/>
        <end position="40"/>
    </location>
</feature>
<dbReference type="EMBL" id="AP014861">
    <property type="protein sequence ID" value="BAX57004.1"/>
    <property type="molecule type" value="Genomic_DNA"/>
</dbReference>
<name>A0A1Y1BA41_VIBPH</name>
<dbReference type="Proteomes" id="UP000555836">
    <property type="component" value="Unassembled WGS sequence"/>
</dbReference>
<evidence type="ECO:0000313" key="2">
    <source>
        <dbReference type="EMBL" id="BAX57004.1"/>
    </source>
</evidence>
<sequence>MVEMSFLLSVAITFDPTLTLQTATALVTLVGKGAFAYYWLRKIIKGA</sequence>
<reference evidence="3 4" key="2">
    <citation type="submission" date="2020-04" db="EMBL/GenBank/DDBJ databases">
        <title>Whole-genome sequencing of Vibrio spp. from China reveals different genetic environments of blaCTX-M-14 among diverse lineages.</title>
        <authorList>
            <person name="Zheng Z."/>
            <person name="Ye L."/>
            <person name="Chen S."/>
        </authorList>
    </citation>
    <scope>NUCLEOTIDE SEQUENCE [LARGE SCALE GENOMIC DNA]</scope>
    <source>
        <strain evidence="3 4">Vb0574</strain>
    </source>
</reference>
<keyword evidence="1" id="KW-0472">Membrane</keyword>
<evidence type="ECO:0000313" key="3">
    <source>
        <dbReference type="EMBL" id="NMU24533.1"/>
    </source>
</evidence>
<evidence type="ECO:0000256" key="1">
    <source>
        <dbReference type="SAM" id="Phobius"/>
    </source>
</evidence>
<geneLocation type="plasmid" evidence="2">
    <name>pVPE61b</name>
</geneLocation>
<gene>
    <name evidence="3" type="ORF">HKB21_02715</name>
</gene>
<protein>
    <submittedName>
        <fullName evidence="2">Uncharacterized protein</fullName>
    </submittedName>
</protein>
<dbReference type="EMBL" id="JABCLD010000333">
    <property type="protein sequence ID" value="NMU24533.1"/>
    <property type="molecule type" value="Genomic_DNA"/>
</dbReference>
<keyword evidence="1" id="KW-1133">Transmembrane helix</keyword>
<dbReference type="AlphaFoldDB" id="A0A1Y1BA41"/>
<proteinExistence type="predicted"/>
<organism evidence="2">
    <name type="scientific">Vibrio parahaemolyticus</name>
    <dbReference type="NCBI Taxonomy" id="670"/>
    <lineage>
        <taxon>Bacteria</taxon>
        <taxon>Pseudomonadati</taxon>
        <taxon>Pseudomonadota</taxon>
        <taxon>Gammaproteobacteria</taxon>
        <taxon>Vibrionales</taxon>
        <taxon>Vibrionaceae</taxon>
        <taxon>Vibrio</taxon>
    </lineage>
</organism>
<keyword evidence="2" id="KW-0614">Plasmid</keyword>
<keyword evidence="1" id="KW-0812">Transmembrane</keyword>